<dbReference type="EMBL" id="CP024422">
    <property type="protein sequence ID" value="ATQ56363.1"/>
    <property type="molecule type" value="Genomic_DNA"/>
</dbReference>
<dbReference type="SUPFAM" id="SSF53448">
    <property type="entry name" value="Nucleotide-diphospho-sugar transferases"/>
    <property type="match status" value="1"/>
</dbReference>
<protein>
    <recommendedName>
        <fullName evidence="3">Glycosyl transferase</fullName>
    </recommendedName>
</protein>
<name>A0A2D2C1H7_9RHOB</name>
<organism evidence="1 2">
    <name type="scientific">Paracoccus yeei</name>
    <dbReference type="NCBI Taxonomy" id="147645"/>
    <lineage>
        <taxon>Bacteria</taxon>
        <taxon>Pseudomonadati</taxon>
        <taxon>Pseudomonadota</taxon>
        <taxon>Alphaproteobacteria</taxon>
        <taxon>Rhodobacterales</taxon>
        <taxon>Paracoccaceae</taxon>
        <taxon>Paracoccus</taxon>
    </lineage>
</organism>
<reference evidence="1 2" key="1">
    <citation type="submission" date="2017-10" db="EMBL/GenBank/DDBJ databases">
        <title>Complete genome sequence of Paracoccus yeei TT13 isolated from human skin.</title>
        <authorList>
            <person name="Lee K."/>
            <person name="Lim J.Y."/>
            <person name="Hwang I."/>
        </authorList>
    </citation>
    <scope>NUCLEOTIDE SEQUENCE [LARGE SCALE GENOMIC DNA]</scope>
    <source>
        <strain evidence="1 2">TT13</strain>
    </source>
</reference>
<sequence>MKIAIYTSCALNYYAKALALVQSARRNSPNSTVTLCLCDALPNGIDPIADGFARCWTPGDLGYDEGWIFQHNIMELCTAVKGRALVELMKVEPDADLYVYLDPDVYIYNDLSVVADYLGNASIGLVPHILSVETTDIGVRLTEMSVTEHGIYNLGHLFVRPDANGKALAQWWMERLDRYCFDDREFGLFTDQRWMDLAPAVFNGVCILKQPNLDVASWNLAGRHIWMDTRSDAGPDGLNDERNFRVDDYCLLTYHFSGTGPSGTHRRIREIFDPANGAVAEIERRYEQAIASNGQARVEHIPPAYDIFDDGTPIPAEARKTYRLNSGLQAAFPNPYRTGGNGTFRDWMRHHQPALGQLSIMPSRLNHAFEGLFDKEYYLRTYPDAAAAVEAGQVPSALGHYIAIGSGLFYDPNEFFVSRDYFARAGNLDRHILRGKGGRGRENTLLWHYLTVGLPNGVEPIEYFDSRWYLQQYPDVANAIRKGSIGTALQHFLMFGSGENRLPGPSFSATIHTSPTPEETDARGVFGLFVRTLGVTGRIPISVK</sequence>
<evidence type="ECO:0000313" key="2">
    <source>
        <dbReference type="Proteomes" id="UP000229314"/>
    </source>
</evidence>
<accession>A0A2D2C1H7</accession>
<dbReference type="InterPro" id="IPR029044">
    <property type="entry name" value="Nucleotide-diphossugar_trans"/>
</dbReference>
<proteinExistence type="predicted"/>
<evidence type="ECO:0008006" key="3">
    <source>
        <dbReference type="Google" id="ProtNLM"/>
    </source>
</evidence>
<evidence type="ECO:0000313" key="1">
    <source>
        <dbReference type="EMBL" id="ATQ56363.1"/>
    </source>
</evidence>
<dbReference type="AlphaFoldDB" id="A0A2D2C1H7"/>
<dbReference type="Proteomes" id="UP000229314">
    <property type="component" value="Chromosome"/>
</dbReference>
<dbReference type="GeneID" id="78898278"/>
<dbReference type="RefSeq" id="WP_099649174.1">
    <property type="nucleotide sequence ID" value="NZ_CAJGAB010000076.1"/>
</dbReference>
<gene>
    <name evidence="1" type="ORF">PYTT13_11435</name>
</gene>